<reference evidence="3" key="1">
    <citation type="book" date="2010" name="EXTREMOPHILES" publisher="0:0-0">
        <title>Complete genome sequences of ten hyperthermophilic archaea reveal their metabolic capabilities and possible ecological roles.</title>
        <editorList>
            <person name="?"/>
        </editorList>
        <authorList>
            <person name="Ravin N.V."/>
            <person name="Mardanov A.V."/>
            <person name="Bonch-Osmolovskaya E.A."/>
            <person name="Skryabin K.G."/>
        </authorList>
    </citation>
    <scope>NUCLEOTIDE SEQUENCE [LARGE SCALE GENOMIC DNA]</scope>
    <source>
        <strain evidence="3">1505</strain>
    </source>
</reference>
<proteinExistence type="predicted"/>
<dbReference type="EMBL" id="CP007493">
    <property type="protein sequence ID" value="AJB41987.1"/>
    <property type="molecule type" value="Genomic_DNA"/>
</dbReference>
<sequence>MRTNSPRHISSRKNPMTTRTHQDTLPTACRQPRRHTPPRHKNICNKLPIKLPKTTSPPLSFPKHILSCFNKPITQTTRNQKQATPRSNHCNRIHIKAKHTKPSKSSFSQTRATTSKRLKKHFPRRPLPHHPRILKSLLNLPNILKQKRPQNQSINRAKPPRPPPMNHMDRSPSPLFLPSLSNSLAKQIRRNAVKQHINHQFFSHERY</sequence>
<feature type="compositionally biased region" description="Basic residues" evidence="1">
    <location>
        <begin position="114"/>
        <end position="129"/>
    </location>
</feature>
<evidence type="ECO:0000313" key="3">
    <source>
        <dbReference type="Proteomes" id="UP000266720"/>
    </source>
</evidence>
<evidence type="ECO:0000256" key="1">
    <source>
        <dbReference type="SAM" id="MobiDB-lite"/>
    </source>
</evidence>
<feature type="compositionally biased region" description="Basic residues" evidence="1">
    <location>
        <begin position="31"/>
        <end position="43"/>
    </location>
</feature>
<name>A0A3G1A8W6_9CREN</name>
<protein>
    <submittedName>
        <fullName evidence="2">Uncharacterized protein</fullName>
    </submittedName>
</protein>
<feature type="region of interest" description="Disordered" evidence="1">
    <location>
        <begin position="145"/>
        <end position="179"/>
    </location>
</feature>
<dbReference type="KEGG" id="tcb:TCARB_0937"/>
<dbReference type="AlphaFoldDB" id="A0A3G1A8W6"/>
<feature type="compositionally biased region" description="Polar residues" evidence="1">
    <location>
        <begin position="1"/>
        <end position="25"/>
    </location>
</feature>
<dbReference type="Proteomes" id="UP000266720">
    <property type="component" value="Chromosome"/>
</dbReference>
<dbReference type="STRING" id="697581.TCARB_0937"/>
<feature type="region of interest" description="Disordered" evidence="1">
    <location>
        <begin position="97"/>
        <end position="129"/>
    </location>
</feature>
<gene>
    <name evidence="2" type="ORF">TCARB_0937</name>
</gene>
<feature type="region of interest" description="Disordered" evidence="1">
    <location>
        <begin position="1"/>
        <end position="43"/>
    </location>
</feature>
<evidence type="ECO:0000313" key="2">
    <source>
        <dbReference type="EMBL" id="AJB41987.1"/>
    </source>
</evidence>
<feature type="compositionally biased region" description="Polar residues" evidence="1">
    <location>
        <begin position="103"/>
        <end position="113"/>
    </location>
</feature>
<organism evidence="2 3">
    <name type="scientific">Thermofilum adornatum 1505</name>
    <dbReference type="NCBI Taxonomy" id="697581"/>
    <lineage>
        <taxon>Archaea</taxon>
        <taxon>Thermoproteota</taxon>
        <taxon>Thermoprotei</taxon>
        <taxon>Thermofilales</taxon>
        <taxon>Thermofilaceae</taxon>
        <taxon>Thermofilum</taxon>
    </lineage>
</organism>
<accession>A0A3G1A8W6</accession>